<dbReference type="EMBL" id="KZ502164">
    <property type="protein sequence ID" value="PKU82734.1"/>
    <property type="molecule type" value="Genomic_DNA"/>
</dbReference>
<protein>
    <submittedName>
        <fullName evidence="1">Uncharacterized protein</fullName>
    </submittedName>
</protein>
<sequence>MAGKLLFSMDRDLMVEELIYEKSIQFGIGFKSLRLVMNGNTFMDLIVEGKKDVPLVQLAIGARNDAPPSLWSALNLASAPKEFLEDAKKLEVATEGKLVFEKGSSSSETIYCSKNAKRNYLRRVRKKITKSKKIAKLKTLAKVELVAAEELPIPASSPLLKESRFHPLVAAEGEERVTRIASTSSSPVDYSVKRTPKEKLTLRTRMLRNIIHTFAA</sequence>
<reference evidence="1 2" key="2">
    <citation type="journal article" date="2017" name="Nature">
        <title>The Apostasia genome and the evolution of orchids.</title>
        <authorList>
            <person name="Zhang G.Q."/>
            <person name="Liu K.W."/>
            <person name="Li Z."/>
            <person name="Lohaus R."/>
            <person name="Hsiao Y.Y."/>
            <person name="Niu S.C."/>
            <person name="Wang J.Y."/>
            <person name="Lin Y.C."/>
            <person name="Xu Q."/>
            <person name="Chen L.J."/>
            <person name="Yoshida K."/>
            <person name="Fujiwara S."/>
            <person name="Wang Z.W."/>
            <person name="Zhang Y.Q."/>
            <person name="Mitsuda N."/>
            <person name="Wang M."/>
            <person name="Liu G.H."/>
            <person name="Pecoraro L."/>
            <person name="Huang H.X."/>
            <person name="Xiao X.J."/>
            <person name="Lin M."/>
            <person name="Wu X.Y."/>
            <person name="Wu W.L."/>
            <person name="Chen Y.Y."/>
            <person name="Chang S.B."/>
            <person name="Sakamoto S."/>
            <person name="Ohme-Takagi M."/>
            <person name="Yagi M."/>
            <person name="Zeng S.J."/>
            <person name="Shen C.Y."/>
            <person name="Yeh C.M."/>
            <person name="Luo Y.B."/>
            <person name="Tsai W.C."/>
            <person name="Van de Peer Y."/>
            <person name="Liu Z.J."/>
        </authorList>
    </citation>
    <scope>NUCLEOTIDE SEQUENCE [LARGE SCALE GENOMIC DNA]</scope>
    <source>
        <tissue evidence="1">The whole plant</tissue>
    </source>
</reference>
<evidence type="ECO:0000313" key="1">
    <source>
        <dbReference type="EMBL" id="PKU82734.1"/>
    </source>
</evidence>
<keyword evidence="2" id="KW-1185">Reference proteome</keyword>
<organism evidence="1 2">
    <name type="scientific">Dendrobium catenatum</name>
    <dbReference type="NCBI Taxonomy" id="906689"/>
    <lineage>
        <taxon>Eukaryota</taxon>
        <taxon>Viridiplantae</taxon>
        <taxon>Streptophyta</taxon>
        <taxon>Embryophyta</taxon>
        <taxon>Tracheophyta</taxon>
        <taxon>Spermatophyta</taxon>
        <taxon>Magnoliopsida</taxon>
        <taxon>Liliopsida</taxon>
        <taxon>Asparagales</taxon>
        <taxon>Orchidaceae</taxon>
        <taxon>Epidendroideae</taxon>
        <taxon>Malaxideae</taxon>
        <taxon>Dendrobiinae</taxon>
        <taxon>Dendrobium</taxon>
    </lineage>
</organism>
<dbReference type="Proteomes" id="UP000233837">
    <property type="component" value="Unassembled WGS sequence"/>
</dbReference>
<reference evidence="1 2" key="1">
    <citation type="journal article" date="2016" name="Sci. Rep.">
        <title>The Dendrobium catenatum Lindl. genome sequence provides insights into polysaccharide synthase, floral development and adaptive evolution.</title>
        <authorList>
            <person name="Zhang G.Q."/>
            <person name="Xu Q."/>
            <person name="Bian C."/>
            <person name="Tsai W.C."/>
            <person name="Yeh C.M."/>
            <person name="Liu K.W."/>
            <person name="Yoshida K."/>
            <person name="Zhang L.S."/>
            <person name="Chang S.B."/>
            <person name="Chen F."/>
            <person name="Shi Y."/>
            <person name="Su Y.Y."/>
            <person name="Zhang Y.Q."/>
            <person name="Chen L.J."/>
            <person name="Yin Y."/>
            <person name="Lin M."/>
            <person name="Huang H."/>
            <person name="Deng H."/>
            <person name="Wang Z.W."/>
            <person name="Zhu S.L."/>
            <person name="Zhao X."/>
            <person name="Deng C."/>
            <person name="Niu S.C."/>
            <person name="Huang J."/>
            <person name="Wang M."/>
            <person name="Liu G.H."/>
            <person name="Yang H.J."/>
            <person name="Xiao X.J."/>
            <person name="Hsiao Y.Y."/>
            <person name="Wu W.L."/>
            <person name="Chen Y.Y."/>
            <person name="Mitsuda N."/>
            <person name="Ohme-Takagi M."/>
            <person name="Luo Y.B."/>
            <person name="Van de Peer Y."/>
            <person name="Liu Z.J."/>
        </authorList>
    </citation>
    <scope>NUCLEOTIDE SEQUENCE [LARGE SCALE GENOMIC DNA]</scope>
    <source>
        <tissue evidence="1">The whole plant</tissue>
    </source>
</reference>
<dbReference type="AlphaFoldDB" id="A0A2I0X485"/>
<evidence type="ECO:0000313" key="2">
    <source>
        <dbReference type="Proteomes" id="UP000233837"/>
    </source>
</evidence>
<accession>A0A2I0X485</accession>
<gene>
    <name evidence="1" type="ORF">MA16_Dca020313</name>
</gene>
<name>A0A2I0X485_9ASPA</name>
<proteinExistence type="predicted"/>